<evidence type="ECO:0000256" key="5">
    <source>
        <dbReference type="ARBA" id="ARBA00023136"/>
    </source>
</evidence>
<evidence type="ECO:0000256" key="1">
    <source>
        <dbReference type="ARBA" id="ARBA00004651"/>
    </source>
</evidence>
<evidence type="ECO:0000313" key="7">
    <source>
        <dbReference type="EMBL" id="MBP3957390.1"/>
    </source>
</evidence>
<feature type="transmembrane region" description="Helical" evidence="6">
    <location>
        <begin position="56"/>
        <end position="74"/>
    </location>
</feature>
<feature type="transmembrane region" description="Helical" evidence="6">
    <location>
        <begin position="83"/>
        <end position="104"/>
    </location>
</feature>
<dbReference type="RefSeq" id="WP_210656398.1">
    <property type="nucleotide sequence ID" value="NZ_JAGKQQ010000001.1"/>
</dbReference>
<sequence length="115" mass="12255">MSHPTTPGATTPDDPHGIRASADNPGVLLVVFACVLGLALANIGISIQIGPTKFTLPLQLAIGSVQAGLVAYYFMHLRQGDKVVILTALSSLFWMGILFVLFMGDYMTRHLVVSS</sequence>
<keyword evidence="2" id="KW-1003">Cell membrane</keyword>
<dbReference type="InterPro" id="IPR005171">
    <property type="entry name" value="Cyt_c_oxidase_su4_prok"/>
</dbReference>
<name>A0ABS5BUP9_9BACT</name>
<dbReference type="NCBIfam" id="TIGR02229">
    <property type="entry name" value="caa3_sub_IV"/>
    <property type="match status" value="1"/>
</dbReference>
<dbReference type="Pfam" id="PF03626">
    <property type="entry name" value="COX4_pro"/>
    <property type="match status" value="1"/>
</dbReference>
<evidence type="ECO:0000256" key="6">
    <source>
        <dbReference type="SAM" id="Phobius"/>
    </source>
</evidence>
<comment type="caution">
    <text evidence="7">The sequence shown here is derived from an EMBL/GenBank/DDBJ whole genome shotgun (WGS) entry which is preliminary data.</text>
</comment>
<keyword evidence="4 6" id="KW-1133">Transmembrane helix</keyword>
<dbReference type="Proteomes" id="UP000676565">
    <property type="component" value="Unassembled WGS sequence"/>
</dbReference>
<protein>
    <submittedName>
        <fullName evidence="7">Cytochrome C oxidase subunit IV family protein</fullName>
    </submittedName>
</protein>
<dbReference type="EMBL" id="JAGKQQ010000001">
    <property type="protein sequence ID" value="MBP3957390.1"/>
    <property type="molecule type" value="Genomic_DNA"/>
</dbReference>
<comment type="subcellular location">
    <subcellularLocation>
        <location evidence="1">Cell membrane</location>
        <topology evidence="1">Multi-pass membrane protein</topology>
    </subcellularLocation>
</comment>
<dbReference type="InterPro" id="IPR011743">
    <property type="entry name" value="Caa3_sub_IV"/>
</dbReference>
<keyword evidence="8" id="KW-1185">Reference proteome</keyword>
<keyword evidence="3 6" id="KW-0812">Transmembrane</keyword>
<organism evidence="7 8">
    <name type="scientific">Gemmata palustris</name>
    <dbReference type="NCBI Taxonomy" id="2822762"/>
    <lineage>
        <taxon>Bacteria</taxon>
        <taxon>Pseudomonadati</taxon>
        <taxon>Planctomycetota</taxon>
        <taxon>Planctomycetia</taxon>
        <taxon>Gemmatales</taxon>
        <taxon>Gemmataceae</taxon>
        <taxon>Gemmata</taxon>
    </lineage>
</organism>
<evidence type="ECO:0000256" key="4">
    <source>
        <dbReference type="ARBA" id="ARBA00022989"/>
    </source>
</evidence>
<evidence type="ECO:0000256" key="3">
    <source>
        <dbReference type="ARBA" id="ARBA00022692"/>
    </source>
</evidence>
<gene>
    <name evidence="7" type="ORF">J8F10_19260</name>
</gene>
<accession>A0ABS5BUP9</accession>
<evidence type="ECO:0000313" key="8">
    <source>
        <dbReference type="Proteomes" id="UP000676565"/>
    </source>
</evidence>
<reference evidence="7 8" key="1">
    <citation type="submission" date="2021-04" db="EMBL/GenBank/DDBJ databases">
        <authorList>
            <person name="Ivanova A."/>
        </authorList>
    </citation>
    <scope>NUCLEOTIDE SEQUENCE [LARGE SCALE GENOMIC DNA]</scope>
    <source>
        <strain evidence="7 8">G18</strain>
    </source>
</reference>
<feature type="transmembrane region" description="Helical" evidence="6">
    <location>
        <begin position="27"/>
        <end position="50"/>
    </location>
</feature>
<proteinExistence type="predicted"/>
<evidence type="ECO:0000256" key="2">
    <source>
        <dbReference type="ARBA" id="ARBA00022475"/>
    </source>
</evidence>
<keyword evidence="5 6" id="KW-0472">Membrane</keyword>